<feature type="domain" description="ABC3 transporter permease C-terminal" evidence="8">
    <location>
        <begin position="60"/>
        <end position="179"/>
    </location>
</feature>
<feature type="transmembrane region" description="Helical" evidence="7">
    <location>
        <begin position="382"/>
        <end position="406"/>
    </location>
</feature>
<keyword evidence="2" id="KW-1003">Cell membrane</keyword>
<organism evidence="9 10">
    <name type="scientific">Rathayibacter tritici</name>
    <dbReference type="NCBI Taxonomy" id="33888"/>
    <lineage>
        <taxon>Bacteria</taxon>
        <taxon>Bacillati</taxon>
        <taxon>Actinomycetota</taxon>
        <taxon>Actinomycetes</taxon>
        <taxon>Micrococcales</taxon>
        <taxon>Microbacteriaceae</taxon>
        <taxon>Rathayibacter</taxon>
    </lineage>
</organism>
<dbReference type="EMBL" id="CP015515">
    <property type="protein sequence ID" value="AND15300.1"/>
    <property type="molecule type" value="Genomic_DNA"/>
</dbReference>
<evidence type="ECO:0000256" key="4">
    <source>
        <dbReference type="ARBA" id="ARBA00022989"/>
    </source>
</evidence>
<keyword evidence="4 7" id="KW-1133">Transmembrane helix</keyword>
<dbReference type="STRING" id="33888.A6122_0134"/>
<dbReference type="Pfam" id="PF02687">
    <property type="entry name" value="FtsX"/>
    <property type="match status" value="2"/>
</dbReference>
<feature type="transmembrane region" description="Helical" evidence="7">
    <location>
        <begin position="426"/>
        <end position="448"/>
    </location>
</feature>
<evidence type="ECO:0000256" key="2">
    <source>
        <dbReference type="ARBA" id="ARBA00022475"/>
    </source>
</evidence>
<feature type="transmembrane region" description="Helical" evidence="7">
    <location>
        <begin position="287"/>
        <end position="310"/>
    </location>
</feature>
<comment type="similarity">
    <text evidence="6">Belongs to the ABC-4 integral membrane protein family.</text>
</comment>
<feature type="transmembrane region" description="Helical" evidence="7">
    <location>
        <begin position="12"/>
        <end position="34"/>
    </location>
</feature>
<evidence type="ECO:0000256" key="7">
    <source>
        <dbReference type="SAM" id="Phobius"/>
    </source>
</evidence>
<dbReference type="PANTHER" id="PTHR30572">
    <property type="entry name" value="MEMBRANE COMPONENT OF TRANSPORTER-RELATED"/>
    <property type="match status" value="1"/>
</dbReference>
<evidence type="ECO:0000256" key="5">
    <source>
        <dbReference type="ARBA" id="ARBA00023136"/>
    </source>
</evidence>
<feature type="transmembrane region" description="Helical" evidence="7">
    <location>
        <begin position="109"/>
        <end position="136"/>
    </location>
</feature>
<dbReference type="AlphaFoldDB" id="A0A160KPD5"/>
<accession>A0A160KPD5</accession>
<dbReference type="OrthoDB" id="9780560at2"/>
<dbReference type="Proteomes" id="UP000077071">
    <property type="component" value="Chromosome"/>
</dbReference>
<dbReference type="RefSeq" id="WP_068250364.1">
    <property type="nucleotide sequence ID" value="NZ_CP015515.1"/>
</dbReference>
<dbReference type="GO" id="GO:0005886">
    <property type="term" value="C:plasma membrane"/>
    <property type="evidence" value="ECO:0007669"/>
    <property type="project" value="UniProtKB-SubCell"/>
</dbReference>
<feature type="transmembrane region" description="Helical" evidence="7">
    <location>
        <begin position="54"/>
        <end position="78"/>
    </location>
</feature>
<gene>
    <name evidence="9" type="ORF">A6122_0134</name>
</gene>
<dbReference type="PATRIC" id="fig|33888.3.peg.160"/>
<dbReference type="GO" id="GO:0022857">
    <property type="term" value="F:transmembrane transporter activity"/>
    <property type="evidence" value="ECO:0007669"/>
    <property type="project" value="TreeGrafter"/>
</dbReference>
<evidence type="ECO:0000313" key="9">
    <source>
        <dbReference type="EMBL" id="AND15300.1"/>
    </source>
</evidence>
<comment type="subcellular location">
    <subcellularLocation>
        <location evidence="1">Cell membrane</location>
        <topology evidence="1">Multi-pass membrane protein</topology>
    </subcellularLocation>
</comment>
<feature type="domain" description="ABC3 transporter permease C-terminal" evidence="8">
    <location>
        <begin position="338"/>
        <end position="457"/>
    </location>
</feature>
<protein>
    <recommendedName>
        <fullName evidence="8">ABC3 transporter permease C-terminal domain-containing protein</fullName>
    </recommendedName>
</protein>
<proteinExistence type="inferred from homology"/>
<evidence type="ECO:0000256" key="6">
    <source>
        <dbReference type="ARBA" id="ARBA00038076"/>
    </source>
</evidence>
<evidence type="ECO:0000259" key="8">
    <source>
        <dbReference type="Pfam" id="PF02687"/>
    </source>
</evidence>
<evidence type="ECO:0000313" key="10">
    <source>
        <dbReference type="Proteomes" id="UP000077071"/>
    </source>
</evidence>
<sequence>MTARQTLREQRSSLLVATVGAAFGTSLVTVLAGVDAIMREAPSTSSSHLVPQLLAVLGPVFFCIAAFIGGVVTTNTVAATVSTRVQSIALLRLLGSTARAQRRVFIREGALIGIAGAVLGFGGGLGLGLALLAAVSVAARAPFLAPNIPVVVALPLLSVVAVTIVASWSGSREVLTVSPLQALAASQEAPIDSRRRRPVTNTVAALLVLVGFAVIVLGVLRGTVDYGAVLLTLVGGLTSFSGIILGAHAILPGSLHLVSRLFGSRPEAALARANTLRSPDRSTRATTGVFIGVTVVTAFSVALATFRGILDQAIAARPDYYIGIDDVVQQVSALGLGLVAFSALLAGIGVVNDLSISVLQRRREIGLLRALGFSRAQVRRTIVIEAATTSITAVVLGLALGIAYGWAGALSFLASLPGVVATAPVVPPGLVLGLVLATVLLTVVAALVPARRAVSVTPVQALQT</sequence>
<keyword evidence="10" id="KW-1185">Reference proteome</keyword>
<dbReference type="InterPro" id="IPR003838">
    <property type="entry name" value="ABC3_permease_C"/>
</dbReference>
<feature type="transmembrane region" description="Helical" evidence="7">
    <location>
        <begin position="226"/>
        <end position="251"/>
    </location>
</feature>
<evidence type="ECO:0000256" key="1">
    <source>
        <dbReference type="ARBA" id="ARBA00004651"/>
    </source>
</evidence>
<keyword evidence="3 7" id="KW-0812">Transmembrane</keyword>
<evidence type="ECO:0000256" key="3">
    <source>
        <dbReference type="ARBA" id="ARBA00022692"/>
    </source>
</evidence>
<dbReference type="KEGG" id="rtn:A6122_0134"/>
<dbReference type="InterPro" id="IPR050250">
    <property type="entry name" value="Macrolide_Exporter_MacB"/>
</dbReference>
<dbReference type="PANTHER" id="PTHR30572:SF4">
    <property type="entry name" value="ABC TRANSPORTER PERMEASE YTRF"/>
    <property type="match status" value="1"/>
</dbReference>
<reference evidence="9 10" key="1">
    <citation type="submission" date="2016-05" db="EMBL/GenBank/DDBJ databases">
        <title>Complete genome sequence of Rathayibacter tritici NCPPB 1953.</title>
        <authorList>
            <person name="Park J."/>
            <person name="Lee H.-H."/>
            <person name="Lee S.-W."/>
            <person name="Seo Y.-S."/>
        </authorList>
    </citation>
    <scope>NUCLEOTIDE SEQUENCE [LARGE SCALE GENOMIC DNA]</scope>
    <source>
        <strain evidence="9 10">NCPPB 1953</strain>
    </source>
</reference>
<feature type="transmembrane region" description="Helical" evidence="7">
    <location>
        <begin position="148"/>
        <end position="168"/>
    </location>
</feature>
<name>A0A160KPD5_9MICO</name>
<keyword evidence="5 7" id="KW-0472">Membrane</keyword>
<feature type="transmembrane region" description="Helical" evidence="7">
    <location>
        <begin position="330"/>
        <end position="354"/>
    </location>
</feature>
<feature type="transmembrane region" description="Helical" evidence="7">
    <location>
        <begin position="203"/>
        <end position="220"/>
    </location>
</feature>